<protein>
    <submittedName>
        <fullName evidence="5">Rhamnogalacturonan acetylesterase</fullName>
    </submittedName>
</protein>
<organism evidence="5 6">
    <name type="scientific">Granulicella sibirica</name>
    <dbReference type="NCBI Taxonomy" id="2479048"/>
    <lineage>
        <taxon>Bacteria</taxon>
        <taxon>Pseudomonadati</taxon>
        <taxon>Acidobacteriota</taxon>
        <taxon>Terriglobia</taxon>
        <taxon>Terriglobales</taxon>
        <taxon>Acidobacteriaceae</taxon>
        <taxon>Granulicella</taxon>
    </lineage>
</organism>
<feature type="chain" id="PRO_5020865127" evidence="3">
    <location>
        <begin position="23"/>
        <end position="482"/>
    </location>
</feature>
<dbReference type="GO" id="GO:0016788">
    <property type="term" value="F:hydrolase activity, acting on ester bonds"/>
    <property type="evidence" value="ECO:0007669"/>
    <property type="project" value="UniProtKB-ARBA"/>
</dbReference>
<evidence type="ECO:0000256" key="3">
    <source>
        <dbReference type="SAM" id="SignalP"/>
    </source>
</evidence>
<evidence type="ECO:0000313" key="5">
    <source>
        <dbReference type="EMBL" id="RXH55153.1"/>
    </source>
</evidence>
<comment type="similarity">
    <text evidence="1">Belongs to the 'GDSL' lipolytic enzyme family.</text>
</comment>
<dbReference type="InterPro" id="IPR036514">
    <property type="entry name" value="SGNH_hydro_sf"/>
</dbReference>
<proteinExistence type="inferred from homology"/>
<keyword evidence="3" id="KW-0732">Signal</keyword>
<sequence>MCRLSHAFMVLVVLSVSLIAHAQPEKKLKIELVGDSTQTDVVGYGRGFCANLTSEVECLNEAARGSSSKSYREQGLWDKALALHPDYMLIQFGHSDLEAKEHPERQVSVAQYEENLRTFVDQARAARIVPVLVTPLSLRLYGTDGKVHSDLGTYAVVVAKVALEKHVPLVDLHAQSIAYLDNLTEVKADGLGLTKKDTDGKTVSDRTHLNWQGSFTFGRMVAVGMAQAVANLSQYVRPMPAELPAEGVRAMKFFEGAPITIVLVGDSTVATEGGWGPGFCAVMTPQVTCIDDALNGRSSKSFIDEGAWKKALGDHGDYYLIQFGHNDQPGKGPERETDPETTFPANLRRYVADVRATGAVPVLVTSLSRRNYKNGMLVQDLKAYAAATRLVAQEDGVALVDLNALSTQVLVKMTQEQADGFDAATHTDAQAEAAASGNKAPLDRTHLNPGAQRFFGRMVAGDLVRSLPELGPDVVGAATPGH</sequence>
<name>A0A4Q0SVT2_9BACT</name>
<dbReference type="Proteomes" id="UP000289437">
    <property type="component" value="Unassembled WGS sequence"/>
</dbReference>
<comment type="caution">
    <text evidence="5">The sequence shown here is derived from an EMBL/GenBank/DDBJ whole genome shotgun (WGS) entry which is preliminary data.</text>
</comment>
<dbReference type="AlphaFoldDB" id="A0A4Q0SVT2"/>
<keyword evidence="6" id="KW-1185">Reference proteome</keyword>
<dbReference type="RefSeq" id="WP_128914815.1">
    <property type="nucleotide sequence ID" value="NZ_RDSM01000003.1"/>
</dbReference>
<dbReference type="PANTHER" id="PTHR43695">
    <property type="entry name" value="PUTATIVE (AFU_ORTHOLOGUE AFUA_2G17250)-RELATED"/>
    <property type="match status" value="1"/>
</dbReference>
<reference evidence="5 6" key="1">
    <citation type="submission" date="2018-11" db="EMBL/GenBank/DDBJ databases">
        <authorList>
            <person name="Mardanov A.V."/>
            <person name="Ravin N.V."/>
            <person name="Dedysh S.N."/>
        </authorList>
    </citation>
    <scope>NUCLEOTIDE SEQUENCE [LARGE SCALE GENOMIC DNA]</scope>
    <source>
        <strain evidence="5 6">AF10</strain>
    </source>
</reference>
<reference evidence="6" key="2">
    <citation type="submission" date="2019-02" db="EMBL/GenBank/DDBJ databases">
        <title>Granulicella sibirica sp. nov., a psychrotolerant acidobacterium isolated from an organic soil layer in forested tundra, West Siberia.</title>
        <authorList>
            <person name="Oshkin I.Y."/>
            <person name="Kulichevskaya I.S."/>
            <person name="Rijpstra W.I.C."/>
            <person name="Sinninghe Damste J.S."/>
            <person name="Rakitin A.L."/>
            <person name="Ravin N.V."/>
            <person name="Dedysh S.N."/>
        </authorList>
    </citation>
    <scope>NUCLEOTIDE SEQUENCE [LARGE SCALE GENOMIC DNA]</scope>
    <source>
        <strain evidence="6">AF10</strain>
    </source>
</reference>
<dbReference type="Gene3D" id="3.40.50.1110">
    <property type="entry name" value="SGNH hydrolase"/>
    <property type="match status" value="2"/>
</dbReference>
<feature type="domain" description="SGNH hydrolase-type esterase" evidence="4">
    <location>
        <begin position="42"/>
        <end position="213"/>
    </location>
</feature>
<keyword evidence="2" id="KW-0378">Hydrolase</keyword>
<dbReference type="PANTHER" id="PTHR43695:SF1">
    <property type="entry name" value="RHAMNOGALACTURONAN ACETYLESTERASE"/>
    <property type="match status" value="1"/>
</dbReference>
<feature type="signal peptide" evidence="3">
    <location>
        <begin position="1"/>
        <end position="22"/>
    </location>
</feature>
<evidence type="ECO:0000256" key="2">
    <source>
        <dbReference type="ARBA" id="ARBA00022801"/>
    </source>
</evidence>
<accession>A0A4Q0SVT2</accession>
<dbReference type="OrthoDB" id="9807041at2"/>
<evidence type="ECO:0000313" key="6">
    <source>
        <dbReference type="Proteomes" id="UP000289437"/>
    </source>
</evidence>
<gene>
    <name evidence="5" type="ORF">GRAN_4257</name>
</gene>
<feature type="domain" description="SGNH hydrolase-type esterase" evidence="4">
    <location>
        <begin position="264"/>
        <end position="426"/>
    </location>
</feature>
<dbReference type="CDD" id="cd01821">
    <property type="entry name" value="Rhamnogalacturan_acetylesterase_like"/>
    <property type="match status" value="1"/>
</dbReference>
<dbReference type="InterPro" id="IPR037459">
    <property type="entry name" value="RhgT-like"/>
</dbReference>
<dbReference type="EMBL" id="RDSM01000003">
    <property type="protein sequence ID" value="RXH55153.1"/>
    <property type="molecule type" value="Genomic_DNA"/>
</dbReference>
<dbReference type="SUPFAM" id="SSF52266">
    <property type="entry name" value="SGNH hydrolase"/>
    <property type="match status" value="2"/>
</dbReference>
<evidence type="ECO:0000256" key="1">
    <source>
        <dbReference type="ARBA" id="ARBA00008668"/>
    </source>
</evidence>
<dbReference type="Pfam" id="PF13472">
    <property type="entry name" value="Lipase_GDSL_2"/>
    <property type="match status" value="2"/>
</dbReference>
<dbReference type="InterPro" id="IPR013830">
    <property type="entry name" value="SGNH_hydro"/>
</dbReference>
<evidence type="ECO:0000259" key="4">
    <source>
        <dbReference type="Pfam" id="PF13472"/>
    </source>
</evidence>